<dbReference type="InterPro" id="IPR011990">
    <property type="entry name" value="TPR-like_helical_dom_sf"/>
</dbReference>
<name>A0ABV2R873_9CAUL</name>
<reference evidence="2 3" key="1">
    <citation type="submission" date="2024-06" db="EMBL/GenBank/DDBJ databases">
        <title>Sorghum-associated microbial communities from plants grown in Nebraska, USA.</title>
        <authorList>
            <person name="Schachtman D."/>
        </authorList>
    </citation>
    <scope>NUCLEOTIDE SEQUENCE [LARGE SCALE GENOMIC DNA]</scope>
    <source>
        <strain evidence="2 3">2814</strain>
    </source>
</reference>
<evidence type="ECO:0000256" key="1">
    <source>
        <dbReference type="SAM" id="MobiDB-lite"/>
    </source>
</evidence>
<feature type="compositionally biased region" description="Basic and acidic residues" evidence="1">
    <location>
        <begin position="477"/>
        <end position="493"/>
    </location>
</feature>
<protein>
    <submittedName>
        <fullName evidence="2">Tetratricopeptide (TPR) repeat protein</fullName>
    </submittedName>
</protein>
<dbReference type="EMBL" id="JBEPTF010000001">
    <property type="protein sequence ID" value="MET4682789.1"/>
    <property type="molecule type" value="Genomic_DNA"/>
</dbReference>
<proteinExistence type="predicted"/>
<dbReference type="RefSeq" id="WP_354087727.1">
    <property type="nucleotide sequence ID" value="NZ_JBEPTF010000001.1"/>
</dbReference>
<keyword evidence="3" id="KW-1185">Reference proteome</keyword>
<feature type="region of interest" description="Disordered" evidence="1">
    <location>
        <begin position="473"/>
        <end position="500"/>
    </location>
</feature>
<organism evidence="2 3">
    <name type="scientific">Brevundimonas faecalis</name>
    <dbReference type="NCBI Taxonomy" id="947378"/>
    <lineage>
        <taxon>Bacteria</taxon>
        <taxon>Pseudomonadati</taxon>
        <taxon>Pseudomonadota</taxon>
        <taxon>Alphaproteobacteria</taxon>
        <taxon>Caulobacterales</taxon>
        <taxon>Caulobacteraceae</taxon>
        <taxon>Brevundimonas</taxon>
    </lineage>
</organism>
<comment type="caution">
    <text evidence="2">The sequence shown here is derived from an EMBL/GenBank/DDBJ whole genome shotgun (WGS) entry which is preliminary data.</text>
</comment>
<evidence type="ECO:0000313" key="3">
    <source>
        <dbReference type="Proteomes" id="UP001549313"/>
    </source>
</evidence>
<dbReference type="Proteomes" id="UP001549313">
    <property type="component" value="Unassembled WGS sequence"/>
</dbReference>
<dbReference type="Gene3D" id="1.25.40.10">
    <property type="entry name" value="Tetratricopeptide repeat domain"/>
    <property type="match status" value="1"/>
</dbReference>
<gene>
    <name evidence="2" type="ORF">ABIE19_000698</name>
</gene>
<dbReference type="SUPFAM" id="SSF48452">
    <property type="entry name" value="TPR-like"/>
    <property type="match status" value="1"/>
</dbReference>
<sequence length="500" mass="55239">MATKTTTRARGMRGLAVGVALLLASGGAAQAEWRRAETANFLVYGQGSERDLRPHAERLERFDALLRRQLGVSPVEGARKLPVYLVFTGKELRQVHPGMDERTAGFYSASEVDVYSVLNRRSGNHVLFHEYAHHFMFQNFPGRYPAWFVEGFAEFFMTASVDDPARITLGYFHPGRLHALNEGAWLPMERLLTARPRETEGRPERAAFYAQSWLLTHYMLSDAERRRGLDAYLLAVAGGTPPLEALQIHMGHTPESLEQALRAYLRGRMTYAQFSMADVPEPAMTVQVLPESADRMLLDSLNIRYPKPEADGAALLAKVREDAARYPGDRLALTALGQAEMNWGDAVAAEAALEQVLAAAPSDAEALQLMARLRIRAGDAQGVDAADRSARYREAQAYLARALEAAPTDYRIYAALARLRREASGYPNENDLQTWRLAVAYAPQVMGLRIQAAEAMARGGRIEEAILLLSPAADNPHGGEDAANARERLDALKRQTAPAN</sequence>
<accession>A0ABV2R873</accession>
<evidence type="ECO:0000313" key="2">
    <source>
        <dbReference type="EMBL" id="MET4682789.1"/>
    </source>
</evidence>